<comment type="caution">
    <text evidence="3">The sequence shown here is derived from an EMBL/GenBank/DDBJ whole genome shotgun (WGS) entry which is preliminary data.</text>
</comment>
<keyword evidence="4" id="KW-1185">Reference proteome</keyword>
<keyword evidence="1" id="KW-0472">Membrane</keyword>
<dbReference type="OrthoDB" id="5342093at2759"/>
<organism evidence="3 4">
    <name type="scientific">Colletotrichum siamense</name>
    <name type="common">Anthracnose fungus</name>
    <dbReference type="NCBI Taxonomy" id="690259"/>
    <lineage>
        <taxon>Eukaryota</taxon>
        <taxon>Fungi</taxon>
        <taxon>Dikarya</taxon>
        <taxon>Ascomycota</taxon>
        <taxon>Pezizomycotina</taxon>
        <taxon>Sordariomycetes</taxon>
        <taxon>Hypocreomycetidae</taxon>
        <taxon>Glomerellales</taxon>
        <taxon>Glomerellaceae</taxon>
        <taxon>Colletotrichum</taxon>
        <taxon>Colletotrichum gloeosporioides species complex</taxon>
    </lineage>
</organism>
<protein>
    <recommendedName>
        <fullName evidence="2">DUF6594 domain-containing protein</fullName>
    </recommendedName>
</protein>
<dbReference type="EMBL" id="QPMT01000005">
    <property type="protein sequence ID" value="KAF4864121.1"/>
    <property type="molecule type" value="Genomic_DNA"/>
</dbReference>
<dbReference type="InterPro" id="IPR046529">
    <property type="entry name" value="DUF6594"/>
</dbReference>
<dbReference type="PANTHER" id="PTHR34502">
    <property type="entry name" value="DUF6594 DOMAIN-CONTAINING PROTEIN-RELATED"/>
    <property type="match status" value="1"/>
</dbReference>
<dbReference type="PANTHER" id="PTHR34502:SF4">
    <property type="entry name" value="DUF6594 DOMAIN-CONTAINING PROTEIN"/>
    <property type="match status" value="1"/>
</dbReference>
<sequence length="285" mass="31749">MAAQRIGYAEAANWMARDVDNETLIYRRFDELGTRNLLYLQSELLNIEHRLNELDREDAEDEDMDWQMVVCDWEKLGEIVYASGAVAAEEIQASKAKARAQLVEKLCQKLEEYHKTLLRQSEIAKLKRPNNRVLDAFKAWFTGVSELSGRETEILNDANDLVALNPAQETDYLSEFLRRKWPIKADARENGVQIGRYEERSISIAVAVISTLIAATLLIGSITGLYFAKNDTAKLGLIAFFTAVFALSVGITTNARRAEIFAGTAAYAAVLVVFVSGDLSSSQGS</sequence>
<feature type="domain" description="DUF6594" evidence="2">
    <location>
        <begin position="8"/>
        <end position="272"/>
    </location>
</feature>
<evidence type="ECO:0000256" key="1">
    <source>
        <dbReference type="SAM" id="Phobius"/>
    </source>
</evidence>
<feature type="transmembrane region" description="Helical" evidence="1">
    <location>
        <begin position="233"/>
        <end position="253"/>
    </location>
</feature>
<evidence type="ECO:0000259" key="2">
    <source>
        <dbReference type="Pfam" id="PF20237"/>
    </source>
</evidence>
<evidence type="ECO:0000313" key="4">
    <source>
        <dbReference type="Proteomes" id="UP000711996"/>
    </source>
</evidence>
<reference evidence="3" key="1">
    <citation type="submission" date="2019-06" db="EMBL/GenBank/DDBJ databases">
        <authorList>
            <person name="Gan P."/>
            <person name="Shirasu K."/>
        </authorList>
    </citation>
    <scope>NUCLEOTIDE SEQUENCE [LARGE SCALE GENOMIC DNA]</scope>
    <source>
        <strain evidence="3">CAD2</strain>
    </source>
</reference>
<keyword evidence="1" id="KW-1133">Transmembrane helix</keyword>
<proteinExistence type="predicted"/>
<gene>
    <name evidence="3" type="ORF">CGCSCA2_v002481</name>
</gene>
<accession>A0A9P5F014</accession>
<keyword evidence="1" id="KW-0812">Transmembrane</keyword>
<evidence type="ECO:0000313" key="3">
    <source>
        <dbReference type="EMBL" id="KAF4864121.1"/>
    </source>
</evidence>
<feature type="transmembrane region" description="Helical" evidence="1">
    <location>
        <begin position="260"/>
        <end position="277"/>
    </location>
</feature>
<name>A0A9P5F014_COLSI</name>
<dbReference type="Pfam" id="PF20237">
    <property type="entry name" value="DUF6594"/>
    <property type="match status" value="1"/>
</dbReference>
<dbReference type="Proteomes" id="UP000711996">
    <property type="component" value="Unassembled WGS sequence"/>
</dbReference>
<dbReference type="AlphaFoldDB" id="A0A9P5F014"/>
<feature type="transmembrane region" description="Helical" evidence="1">
    <location>
        <begin position="204"/>
        <end position="227"/>
    </location>
</feature>